<feature type="signal peptide" evidence="1">
    <location>
        <begin position="1"/>
        <end position="18"/>
    </location>
</feature>
<organism evidence="2 3">
    <name type="scientific">Marinimicrobium koreense</name>
    <dbReference type="NCBI Taxonomy" id="306545"/>
    <lineage>
        <taxon>Bacteria</taxon>
        <taxon>Pseudomonadati</taxon>
        <taxon>Pseudomonadota</taxon>
        <taxon>Gammaproteobacteria</taxon>
        <taxon>Cellvibrionales</taxon>
        <taxon>Cellvibrionaceae</taxon>
        <taxon>Marinimicrobium</taxon>
    </lineage>
</organism>
<dbReference type="SUPFAM" id="SSF110087">
    <property type="entry name" value="DR1885-like metal-binding protein"/>
    <property type="match status" value="1"/>
</dbReference>
<protein>
    <recommendedName>
        <fullName evidence="4">Copper(I)-binding protein</fullName>
    </recommendedName>
</protein>
<accession>A0A3N1NLD0</accession>
<dbReference type="PANTHER" id="PTHR36302">
    <property type="entry name" value="BLR7088 PROTEIN"/>
    <property type="match status" value="1"/>
</dbReference>
<comment type="caution">
    <text evidence="2">The sequence shown here is derived from an EMBL/GenBank/DDBJ whole genome shotgun (WGS) entry which is preliminary data.</text>
</comment>
<keyword evidence="1" id="KW-0732">Signal</keyword>
<evidence type="ECO:0000313" key="3">
    <source>
        <dbReference type="Proteomes" id="UP000273643"/>
    </source>
</evidence>
<dbReference type="Proteomes" id="UP000273643">
    <property type="component" value="Unassembled WGS sequence"/>
</dbReference>
<sequence length="148" mass="16395">MLRAILFVLALGVAPVWAEAPTVTVTDATVRVPLPGKDLTSAYFLLHNTGEEARSLVAVSAEFAERAELHEHRTEDGMMRMRQVDAVEIPAGEKVRFASGGYHVMLFGLERRPRTGDPLQLILTFDDGSEQTVKAYAVSVFDRPHHDH</sequence>
<dbReference type="PANTHER" id="PTHR36302:SF1">
    <property type="entry name" value="COPPER CHAPERONE PCU(A)C"/>
    <property type="match status" value="1"/>
</dbReference>
<dbReference type="InterPro" id="IPR036182">
    <property type="entry name" value="PCuAC_sf"/>
</dbReference>
<evidence type="ECO:0000313" key="2">
    <source>
        <dbReference type="EMBL" id="ROQ19582.1"/>
    </source>
</evidence>
<feature type="chain" id="PRO_5018132631" description="Copper(I)-binding protein" evidence="1">
    <location>
        <begin position="19"/>
        <end position="148"/>
    </location>
</feature>
<dbReference type="InterPro" id="IPR007410">
    <property type="entry name" value="LpqE-like"/>
</dbReference>
<evidence type="ECO:0000256" key="1">
    <source>
        <dbReference type="SAM" id="SignalP"/>
    </source>
</evidence>
<dbReference type="Gene3D" id="2.60.40.1890">
    <property type="entry name" value="PCu(A)C copper chaperone"/>
    <property type="match status" value="1"/>
</dbReference>
<dbReference type="EMBL" id="RJUK01000001">
    <property type="protein sequence ID" value="ROQ19582.1"/>
    <property type="molecule type" value="Genomic_DNA"/>
</dbReference>
<reference evidence="2 3" key="1">
    <citation type="submission" date="2018-11" db="EMBL/GenBank/DDBJ databases">
        <title>Genomic Encyclopedia of Type Strains, Phase IV (KMG-IV): sequencing the most valuable type-strain genomes for metagenomic binning, comparative biology and taxonomic classification.</title>
        <authorList>
            <person name="Goeker M."/>
        </authorList>
    </citation>
    <scope>NUCLEOTIDE SEQUENCE [LARGE SCALE GENOMIC DNA]</scope>
    <source>
        <strain evidence="2 3">DSM 16974</strain>
    </source>
</reference>
<dbReference type="RefSeq" id="WP_123636917.1">
    <property type="nucleotide sequence ID" value="NZ_JBHYFO010000003.1"/>
</dbReference>
<dbReference type="InterPro" id="IPR058248">
    <property type="entry name" value="Lxx211020-like"/>
</dbReference>
<keyword evidence="3" id="KW-1185">Reference proteome</keyword>
<dbReference type="Pfam" id="PF04314">
    <property type="entry name" value="PCuAC"/>
    <property type="match status" value="1"/>
</dbReference>
<gene>
    <name evidence="2" type="ORF">EDC38_0166</name>
</gene>
<proteinExistence type="predicted"/>
<name>A0A3N1NLD0_9GAMM</name>
<dbReference type="AlphaFoldDB" id="A0A3N1NLD0"/>
<dbReference type="OrthoDB" id="9796962at2"/>
<evidence type="ECO:0008006" key="4">
    <source>
        <dbReference type="Google" id="ProtNLM"/>
    </source>
</evidence>